<evidence type="ECO:0000313" key="2">
    <source>
        <dbReference type="EMBL" id="TNN83720.1"/>
    </source>
</evidence>
<evidence type="ECO:0000313" key="3">
    <source>
        <dbReference type="Proteomes" id="UP000314294"/>
    </source>
</evidence>
<dbReference type="EMBL" id="SRLO01000032">
    <property type="protein sequence ID" value="TNN83720.1"/>
    <property type="molecule type" value="Genomic_DNA"/>
</dbReference>
<feature type="compositionally biased region" description="Basic and acidic residues" evidence="1">
    <location>
        <begin position="1"/>
        <end position="33"/>
    </location>
</feature>
<feature type="region of interest" description="Disordered" evidence="1">
    <location>
        <begin position="1"/>
        <end position="42"/>
    </location>
</feature>
<gene>
    <name evidence="2" type="ORF">EYF80_006238</name>
</gene>
<comment type="caution">
    <text evidence="2">The sequence shown here is derived from an EMBL/GenBank/DDBJ whole genome shotgun (WGS) entry which is preliminary data.</text>
</comment>
<sequence>MARKVGKEARKERKVEKESRQGGKEGHLEEKSMAEGVSRAGGVGRRLSVALDSEIGHQPSSFHCTSDETMAQQVQGMARRKGGSVVTND</sequence>
<keyword evidence="3" id="KW-1185">Reference proteome</keyword>
<accession>A0A4Z2J0B7</accession>
<evidence type="ECO:0000256" key="1">
    <source>
        <dbReference type="SAM" id="MobiDB-lite"/>
    </source>
</evidence>
<dbReference type="AlphaFoldDB" id="A0A4Z2J0B7"/>
<dbReference type="Proteomes" id="UP000314294">
    <property type="component" value="Unassembled WGS sequence"/>
</dbReference>
<reference evidence="2 3" key="1">
    <citation type="submission" date="2019-03" db="EMBL/GenBank/DDBJ databases">
        <title>First draft genome of Liparis tanakae, snailfish: a comprehensive survey of snailfish specific genes.</title>
        <authorList>
            <person name="Kim W."/>
            <person name="Song I."/>
            <person name="Jeong J.-H."/>
            <person name="Kim D."/>
            <person name="Kim S."/>
            <person name="Ryu S."/>
            <person name="Song J.Y."/>
            <person name="Lee S.K."/>
        </authorList>
    </citation>
    <scope>NUCLEOTIDE SEQUENCE [LARGE SCALE GENOMIC DNA]</scope>
    <source>
        <tissue evidence="2">Muscle</tissue>
    </source>
</reference>
<proteinExistence type="predicted"/>
<protein>
    <submittedName>
        <fullName evidence="2">Uncharacterized protein</fullName>
    </submittedName>
</protein>
<name>A0A4Z2J0B7_9TELE</name>
<organism evidence="2 3">
    <name type="scientific">Liparis tanakae</name>
    <name type="common">Tanaka's snailfish</name>
    <dbReference type="NCBI Taxonomy" id="230148"/>
    <lineage>
        <taxon>Eukaryota</taxon>
        <taxon>Metazoa</taxon>
        <taxon>Chordata</taxon>
        <taxon>Craniata</taxon>
        <taxon>Vertebrata</taxon>
        <taxon>Euteleostomi</taxon>
        <taxon>Actinopterygii</taxon>
        <taxon>Neopterygii</taxon>
        <taxon>Teleostei</taxon>
        <taxon>Neoteleostei</taxon>
        <taxon>Acanthomorphata</taxon>
        <taxon>Eupercaria</taxon>
        <taxon>Perciformes</taxon>
        <taxon>Cottioidei</taxon>
        <taxon>Cottales</taxon>
        <taxon>Liparidae</taxon>
        <taxon>Liparis</taxon>
    </lineage>
</organism>